<dbReference type="RefSeq" id="WP_219500964.1">
    <property type="nucleotide sequence ID" value="NZ_JAHXDN010000002.1"/>
</dbReference>
<dbReference type="Proteomes" id="UP001138661">
    <property type="component" value="Unassembled WGS sequence"/>
</dbReference>
<name>A0A9X1FUA8_9RHOB</name>
<keyword evidence="2" id="KW-1185">Reference proteome</keyword>
<evidence type="ECO:0000313" key="1">
    <source>
        <dbReference type="EMBL" id="MBW4707808.1"/>
    </source>
</evidence>
<organism evidence="1 2">
    <name type="scientific">Roseobacter insulae</name>
    <dbReference type="NCBI Taxonomy" id="2859783"/>
    <lineage>
        <taxon>Bacteria</taxon>
        <taxon>Pseudomonadati</taxon>
        <taxon>Pseudomonadota</taxon>
        <taxon>Alphaproteobacteria</taxon>
        <taxon>Rhodobacterales</taxon>
        <taxon>Roseobacteraceae</taxon>
        <taxon>Roseobacter</taxon>
    </lineage>
</organism>
<protein>
    <submittedName>
        <fullName evidence="1">Uncharacterized protein</fullName>
    </submittedName>
</protein>
<sequence>MAALALPSGAMADTHLLEGYRAIELPKIDLSSQTPFALADDFLSLVGATVGDSKISLIVEQTAQGYVFDFKLREYLDDSLAGENYRVIVQQHGARYYVSDAGVQYLCARGKNTTTPQAEYCP</sequence>
<dbReference type="AlphaFoldDB" id="A0A9X1FUA8"/>
<reference evidence="1" key="1">
    <citation type="submission" date="2021-07" db="EMBL/GenBank/DDBJ databases">
        <title>Roseobacter insulae sp. nov., isolated from a tidal flat.</title>
        <authorList>
            <person name="Park S."/>
            <person name="Yoon J.-H."/>
        </authorList>
    </citation>
    <scope>NUCLEOTIDE SEQUENCE</scope>
    <source>
        <strain evidence="1">YSTF-M11</strain>
    </source>
</reference>
<gene>
    <name evidence="1" type="ORF">KX928_08420</name>
</gene>
<proteinExistence type="predicted"/>
<dbReference type="EMBL" id="JAHXDN010000002">
    <property type="protein sequence ID" value="MBW4707808.1"/>
    <property type="molecule type" value="Genomic_DNA"/>
</dbReference>
<comment type="caution">
    <text evidence="1">The sequence shown here is derived from an EMBL/GenBank/DDBJ whole genome shotgun (WGS) entry which is preliminary data.</text>
</comment>
<evidence type="ECO:0000313" key="2">
    <source>
        <dbReference type="Proteomes" id="UP001138661"/>
    </source>
</evidence>
<accession>A0A9X1FUA8</accession>